<dbReference type="InterPro" id="IPR001763">
    <property type="entry name" value="Rhodanese-like_dom"/>
</dbReference>
<dbReference type="RefSeq" id="WP_116069364.1">
    <property type="nucleotide sequence ID" value="NZ_BONB01000149.1"/>
</dbReference>
<sequence length="277" mass="29334">MVSADDLTIDPDELLSHLAGTTILDARWTLGGPPGRDEYLAGHIPGASYIDLDTELAGKPGQNGRHPLPDPAALQMVLRDKGVTGGRPVVVYDAGEGHAAARAWWILRWAGHRDTRILDGGIAAWVAHGHPVTRETPDVTKGEIHVKPGSLPSITADEAAEIAHDGVLIDARVRPRYRGEFEPVDPAAGHIPGAVNRPTVLNTHDHGRLRPADDLRTEFANLGVLAGVPVGAYCGSGVTAAHTVLALHRAGRTDAALYVGSWSDWVTDPTRPVATGD</sequence>
<dbReference type="CDD" id="cd01448">
    <property type="entry name" value="TST_Repeat_1"/>
    <property type="match status" value="1"/>
</dbReference>
<dbReference type="CDD" id="cd01449">
    <property type="entry name" value="TST_Repeat_2"/>
    <property type="match status" value="1"/>
</dbReference>
<keyword evidence="5" id="KW-1185">Reference proteome</keyword>
<dbReference type="OrthoDB" id="9770030at2"/>
<evidence type="ECO:0000313" key="4">
    <source>
        <dbReference type="EMBL" id="REF98013.1"/>
    </source>
</evidence>
<reference evidence="4 5" key="1">
    <citation type="submission" date="2018-08" db="EMBL/GenBank/DDBJ databases">
        <title>Sequencing the genomes of 1000 actinobacteria strains.</title>
        <authorList>
            <person name="Klenk H.-P."/>
        </authorList>
    </citation>
    <scope>NUCLEOTIDE SEQUENCE [LARGE SCALE GENOMIC DNA]</scope>
    <source>
        <strain evidence="4 5">DSM 44099</strain>
    </source>
</reference>
<dbReference type="SMART" id="SM00450">
    <property type="entry name" value="RHOD"/>
    <property type="match status" value="2"/>
</dbReference>
<dbReference type="GO" id="GO:0004792">
    <property type="term" value="F:thiosulfate-cyanide sulfurtransferase activity"/>
    <property type="evidence" value="ECO:0007669"/>
    <property type="project" value="InterPro"/>
</dbReference>
<dbReference type="Pfam" id="PF00581">
    <property type="entry name" value="Rhodanese"/>
    <property type="match status" value="2"/>
</dbReference>
<dbReference type="Gene3D" id="3.40.250.10">
    <property type="entry name" value="Rhodanese-like domain"/>
    <property type="match status" value="2"/>
</dbReference>
<evidence type="ECO:0000259" key="3">
    <source>
        <dbReference type="PROSITE" id="PS50206"/>
    </source>
</evidence>
<dbReference type="SUPFAM" id="SSF52821">
    <property type="entry name" value="Rhodanese/Cell cycle control phosphatase"/>
    <property type="match status" value="2"/>
</dbReference>
<evidence type="ECO:0000256" key="1">
    <source>
        <dbReference type="ARBA" id="ARBA00022679"/>
    </source>
</evidence>
<gene>
    <name evidence="4" type="ORF">DFJ67_4022</name>
</gene>
<protein>
    <submittedName>
        <fullName evidence="4">Thiosulfate/3-mercaptopyruvate sulfurtransferase</fullName>
    </submittedName>
</protein>
<comment type="caution">
    <text evidence="4">The sequence shown here is derived from an EMBL/GenBank/DDBJ whole genome shotgun (WGS) entry which is preliminary data.</text>
</comment>
<feature type="domain" description="Rhodanese" evidence="3">
    <location>
        <begin position="162"/>
        <end position="274"/>
    </location>
</feature>
<dbReference type="EMBL" id="QUMQ01000001">
    <property type="protein sequence ID" value="REF98013.1"/>
    <property type="molecule type" value="Genomic_DNA"/>
</dbReference>
<evidence type="ECO:0000313" key="5">
    <source>
        <dbReference type="Proteomes" id="UP000256913"/>
    </source>
</evidence>
<keyword evidence="1 4" id="KW-0808">Transferase</keyword>
<accession>A0A3D9ZPY1</accession>
<dbReference type="Proteomes" id="UP000256913">
    <property type="component" value="Unassembled WGS sequence"/>
</dbReference>
<proteinExistence type="predicted"/>
<name>A0A3D9ZPY1_9ACTN</name>
<keyword evidence="2" id="KW-0677">Repeat</keyword>
<organism evidence="4 5">
    <name type="scientific">Asanoa ferruginea</name>
    <dbReference type="NCBI Taxonomy" id="53367"/>
    <lineage>
        <taxon>Bacteria</taxon>
        <taxon>Bacillati</taxon>
        <taxon>Actinomycetota</taxon>
        <taxon>Actinomycetes</taxon>
        <taxon>Micromonosporales</taxon>
        <taxon>Micromonosporaceae</taxon>
        <taxon>Asanoa</taxon>
    </lineage>
</organism>
<dbReference type="InterPro" id="IPR036873">
    <property type="entry name" value="Rhodanese-like_dom_sf"/>
</dbReference>
<dbReference type="InterPro" id="IPR001307">
    <property type="entry name" value="Thiosulphate_STrfase_CS"/>
</dbReference>
<evidence type="ECO:0000256" key="2">
    <source>
        <dbReference type="ARBA" id="ARBA00022737"/>
    </source>
</evidence>
<dbReference type="PANTHER" id="PTHR11364">
    <property type="entry name" value="THIOSULFATE SULFERTANSFERASE"/>
    <property type="match status" value="1"/>
</dbReference>
<dbReference type="PROSITE" id="PS50206">
    <property type="entry name" value="RHODANESE_3"/>
    <property type="match status" value="2"/>
</dbReference>
<dbReference type="PANTHER" id="PTHR11364:SF27">
    <property type="entry name" value="SULFURTRANSFERASE"/>
    <property type="match status" value="1"/>
</dbReference>
<feature type="domain" description="Rhodanese" evidence="3">
    <location>
        <begin position="17"/>
        <end position="134"/>
    </location>
</feature>
<dbReference type="AlphaFoldDB" id="A0A3D9ZPY1"/>
<dbReference type="InterPro" id="IPR045078">
    <property type="entry name" value="TST/MPST-like"/>
</dbReference>
<keyword evidence="4" id="KW-0670">Pyruvate</keyword>
<dbReference type="PROSITE" id="PS00380">
    <property type="entry name" value="RHODANESE_1"/>
    <property type="match status" value="1"/>
</dbReference>